<dbReference type="PANTHER" id="PTHR13234">
    <property type="entry name" value="GAMMA-INTERFERON INDUCIBLE LYSOSOMAL THIOL REDUCTASE GILT"/>
    <property type="match status" value="1"/>
</dbReference>
<keyword evidence="5" id="KW-1185">Reference proteome</keyword>
<dbReference type="VEuPathDB" id="VectorBase:AATE015823"/>
<evidence type="ECO:0000256" key="3">
    <source>
        <dbReference type="SAM" id="Phobius"/>
    </source>
</evidence>
<organism evidence="4">
    <name type="scientific">Anopheles atroparvus</name>
    <name type="common">European mosquito</name>
    <dbReference type="NCBI Taxonomy" id="41427"/>
    <lineage>
        <taxon>Eukaryota</taxon>
        <taxon>Metazoa</taxon>
        <taxon>Ecdysozoa</taxon>
        <taxon>Arthropoda</taxon>
        <taxon>Hexapoda</taxon>
        <taxon>Insecta</taxon>
        <taxon>Pterygota</taxon>
        <taxon>Neoptera</taxon>
        <taxon>Endopterygota</taxon>
        <taxon>Diptera</taxon>
        <taxon>Nematocera</taxon>
        <taxon>Culicoidea</taxon>
        <taxon>Culicidae</taxon>
        <taxon>Anophelinae</taxon>
        <taxon>Anopheles</taxon>
    </lineage>
</organism>
<dbReference type="AlphaFoldDB" id="A0A182JD33"/>
<dbReference type="SUPFAM" id="SSF52833">
    <property type="entry name" value="Thioredoxin-like"/>
    <property type="match status" value="1"/>
</dbReference>
<sequence length="233" mass="25674">MFQKRQLRLIYLLILIIVLVLIYQSFTIPKTDEDGEQASDDALLKPSGAPVNVIVFYETLCPDSKNFVLRQLVPAFERAQALMKIWFVPYGKATTNTNPDGSLAFDCQHGPIECEGNIIHACVVEAVQDARKQLAMVACMIRDNLIPRDAFIGCAKQHGVEIESIQKCYDSPHGAELLKLHGEATHALRPAVSFIPTVTLDGAQNDQKVILKDLFGSVCQVVAGRGPKPDVCK</sequence>
<dbReference type="OrthoDB" id="958254at2759"/>
<reference evidence="4" key="2">
    <citation type="submission" date="2022-08" db="UniProtKB">
        <authorList>
            <consortium name="EnsemblMetazoa"/>
        </authorList>
    </citation>
    <scope>IDENTIFICATION</scope>
    <source>
        <strain evidence="4">EBRO</strain>
    </source>
</reference>
<dbReference type="InterPro" id="IPR036249">
    <property type="entry name" value="Thioredoxin-like_sf"/>
</dbReference>
<dbReference type="EnsemblMetazoa" id="ENSAATROPT017017">
    <property type="protein sequence ID" value="ENSAATROPP014999"/>
    <property type="gene ID" value="ENSAATROPG013926"/>
</dbReference>
<keyword evidence="3" id="KW-1133">Transmembrane helix</keyword>
<keyword evidence="3" id="KW-0812">Transmembrane</keyword>
<dbReference type="Pfam" id="PF03227">
    <property type="entry name" value="GILT"/>
    <property type="match status" value="1"/>
</dbReference>
<evidence type="ECO:0000256" key="1">
    <source>
        <dbReference type="ARBA" id="ARBA00005679"/>
    </source>
</evidence>
<comment type="similarity">
    <text evidence="1">Belongs to the GILT family.</text>
</comment>
<evidence type="ECO:0000313" key="4">
    <source>
        <dbReference type="EnsemblMetazoa" id="AATE015823-PA.1"/>
    </source>
</evidence>
<keyword evidence="2" id="KW-0325">Glycoprotein</keyword>
<dbReference type="PANTHER" id="PTHR13234:SF71">
    <property type="entry name" value="GAMMA-INTERFERON-INDUCIBLE LYSOSOMAL THIOL REDUCTASE-LIKE PROTEIN"/>
    <property type="match status" value="1"/>
</dbReference>
<name>A0A182JD33_ANOAO</name>
<reference evidence="5" key="1">
    <citation type="submission" date="2021-09" db="EMBL/GenBank/DDBJ databases">
        <authorList>
            <consortium name="Infravec"/>
            <person name="Campbell I L."/>
            <person name="Maslen G."/>
            <person name="Yates A."/>
        </authorList>
    </citation>
    <scope>NUCLEOTIDE SEQUENCE [LARGE SCALE GENOMIC DNA]</scope>
    <source>
        <strain evidence="5">Infravec2 EBRE</strain>
    </source>
</reference>
<feature type="transmembrane region" description="Helical" evidence="3">
    <location>
        <begin position="7"/>
        <end position="26"/>
    </location>
</feature>
<proteinExistence type="inferred from homology"/>
<protein>
    <recommendedName>
        <fullName evidence="6">Gamma-interferon-inducible lysosomal thiol reductase</fullName>
    </recommendedName>
</protein>
<dbReference type="Gene3D" id="3.40.30.10">
    <property type="entry name" value="Glutaredoxin"/>
    <property type="match status" value="1"/>
</dbReference>
<dbReference type="InterPro" id="IPR004911">
    <property type="entry name" value="Interferon-induced_GILT"/>
</dbReference>
<accession>A0A182JD33</accession>
<evidence type="ECO:0008006" key="6">
    <source>
        <dbReference type="Google" id="ProtNLM"/>
    </source>
</evidence>
<evidence type="ECO:0000313" key="5">
    <source>
        <dbReference type="Proteomes" id="UP000075880"/>
    </source>
</evidence>
<keyword evidence="3" id="KW-0472">Membrane</keyword>
<dbReference type="Proteomes" id="UP000075880">
    <property type="component" value="Unassembled WGS sequence"/>
</dbReference>
<dbReference type="EnsemblMetazoa" id="AATE015823-RA">
    <property type="protein sequence ID" value="AATE015823-PA.1"/>
    <property type="gene ID" value="AATE015823"/>
</dbReference>
<evidence type="ECO:0000256" key="2">
    <source>
        <dbReference type="ARBA" id="ARBA00023180"/>
    </source>
</evidence>
<dbReference type="STRING" id="41427.A0A182JD33"/>
<dbReference type="GO" id="GO:0016671">
    <property type="term" value="F:oxidoreductase activity, acting on a sulfur group of donors, disulfide as acceptor"/>
    <property type="evidence" value="ECO:0007669"/>
    <property type="project" value="InterPro"/>
</dbReference>